<evidence type="ECO:0000256" key="8">
    <source>
        <dbReference type="ARBA" id="ARBA00022946"/>
    </source>
</evidence>
<keyword evidence="9 13" id="KW-1133">Transmembrane helix</keyword>
<feature type="compositionally biased region" description="Acidic residues" evidence="12">
    <location>
        <begin position="87"/>
        <end position="97"/>
    </location>
</feature>
<evidence type="ECO:0000256" key="7">
    <source>
        <dbReference type="ARBA" id="ARBA00022801"/>
    </source>
</evidence>
<keyword evidence="4" id="KW-0934">Plastid</keyword>
<organism evidence="15 16">
    <name type="scientific">Ceratopteris richardii</name>
    <name type="common">Triangle waterfern</name>
    <dbReference type="NCBI Taxonomy" id="49495"/>
    <lineage>
        <taxon>Eukaryota</taxon>
        <taxon>Viridiplantae</taxon>
        <taxon>Streptophyta</taxon>
        <taxon>Embryophyta</taxon>
        <taxon>Tracheophyta</taxon>
        <taxon>Polypodiopsida</taxon>
        <taxon>Polypodiidae</taxon>
        <taxon>Polypodiales</taxon>
        <taxon>Pteridineae</taxon>
        <taxon>Pteridaceae</taxon>
        <taxon>Parkerioideae</taxon>
        <taxon>Ceratopteris</taxon>
    </lineage>
</organism>
<keyword evidence="5" id="KW-0645">Protease</keyword>
<dbReference type="AlphaFoldDB" id="A0A8T2RL19"/>
<evidence type="ECO:0000313" key="15">
    <source>
        <dbReference type="EMBL" id="KAH7297119.1"/>
    </source>
</evidence>
<keyword evidence="3" id="KW-0150">Chloroplast</keyword>
<dbReference type="GO" id="GO:0008237">
    <property type="term" value="F:metallopeptidase activity"/>
    <property type="evidence" value="ECO:0007669"/>
    <property type="project" value="UniProtKB-KW"/>
</dbReference>
<keyword evidence="7" id="KW-0378">Hydrolase</keyword>
<dbReference type="InterPro" id="IPR008915">
    <property type="entry name" value="Peptidase_M50"/>
</dbReference>
<comment type="caution">
    <text evidence="15">The sequence shown here is derived from an EMBL/GenBank/DDBJ whole genome shotgun (WGS) entry which is preliminary data.</text>
</comment>
<dbReference type="CDD" id="cd06160">
    <property type="entry name" value="S2P-M50_like_2"/>
    <property type="match status" value="1"/>
</dbReference>
<evidence type="ECO:0000256" key="4">
    <source>
        <dbReference type="ARBA" id="ARBA00022640"/>
    </source>
</evidence>
<feature type="region of interest" description="Disordered" evidence="12">
    <location>
        <begin position="75"/>
        <end position="132"/>
    </location>
</feature>
<name>A0A8T2RL19_CERRI</name>
<dbReference type="Proteomes" id="UP000825935">
    <property type="component" value="Chromosome 26"/>
</dbReference>
<dbReference type="PANTHER" id="PTHR31412:SF5">
    <property type="entry name" value="ZINC METALLOPROTEASE EGY2, CHLOROPLASTIC-RELATED"/>
    <property type="match status" value="1"/>
</dbReference>
<feature type="transmembrane region" description="Helical" evidence="13">
    <location>
        <begin position="439"/>
        <end position="463"/>
    </location>
</feature>
<feature type="domain" description="Peptidase M50" evidence="14">
    <location>
        <begin position="273"/>
        <end position="431"/>
    </location>
</feature>
<dbReference type="GO" id="GO:0031969">
    <property type="term" value="C:chloroplast membrane"/>
    <property type="evidence" value="ECO:0007669"/>
    <property type="project" value="UniProtKB-SubCell"/>
</dbReference>
<protein>
    <recommendedName>
        <fullName evidence="14">Peptidase M50 domain-containing protein</fullName>
    </recommendedName>
</protein>
<evidence type="ECO:0000256" key="1">
    <source>
        <dbReference type="ARBA" id="ARBA00004508"/>
    </source>
</evidence>
<comment type="similarity">
    <text evidence="2">Belongs to the peptidase M50B family.</text>
</comment>
<evidence type="ECO:0000259" key="14">
    <source>
        <dbReference type="Pfam" id="PF02163"/>
    </source>
</evidence>
<reference evidence="15" key="1">
    <citation type="submission" date="2021-08" db="EMBL/GenBank/DDBJ databases">
        <title>WGS assembly of Ceratopteris richardii.</title>
        <authorList>
            <person name="Marchant D.B."/>
            <person name="Chen G."/>
            <person name="Jenkins J."/>
            <person name="Shu S."/>
            <person name="Leebens-Mack J."/>
            <person name="Grimwood J."/>
            <person name="Schmutz J."/>
            <person name="Soltis P."/>
            <person name="Soltis D."/>
            <person name="Chen Z.-H."/>
        </authorList>
    </citation>
    <scope>NUCLEOTIDE SEQUENCE</scope>
    <source>
        <strain evidence="15">Whitten #5841</strain>
        <tissue evidence="15">Leaf</tissue>
    </source>
</reference>
<feature type="compositionally biased region" description="Basic and acidic residues" evidence="12">
    <location>
        <begin position="98"/>
        <end position="116"/>
    </location>
</feature>
<keyword evidence="8" id="KW-0809">Transit peptide</keyword>
<sequence length="506" mass="54121">MCKLYVLTVEFGLSAKMRTMILSPPTLVPNANAQVFFYVAGGVSLLGSCIGLRRSSRKLYQPLYVRSTKTFLCSASTEDDRPSAEEVLPDPSDEGEQENEKSTGSKGDGTENKASNEPEVSSGPLLPGVKPSGAVGRIPRTVIDALKDQVFGFDTFFVTGQEPYEGGVLFNGNLRGDPSKSYAKINGRLQEKFGDQYRLFLLFNPEDDKPVAIVTLKELIESDPATVPEWFAAGAFGLVTLYTVLLRNSPSIQMDFLSTMGNFQLPSEGIPGALATFTILLAHEASHIFAANSTGAKLGIPYFVPSLQLGSFGGITRVTSTLRKREDLLKIAAAGPLIGSGVAVLLLLIGLALTPGEGQGITINATAFHDSLLVGALAKVFMGESLKEGATVQVDPLVLWAWTGLLINGINSIPAGELDGGRIAQALWGRKVWSRVNGVSIALLGFSALFSDISLYWVVLIIFLQRGPITPQAEEISSPENPYVVAGISVLLLSLLICLPFPFSFS</sequence>
<evidence type="ECO:0000256" key="9">
    <source>
        <dbReference type="ARBA" id="ARBA00022989"/>
    </source>
</evidence>
<evidence type="ECO:0000256" key="2">
    <source>
        <dbReference type="ARBA" id="ARBA00007931"/>
    </source>
</evidence>
<accession>A0A8T2RL19</accession>
<dbReference type="Pfam" id="PF02163">
    <property type="entry name" value="Peptidase_M50"/>
    <property type="match status" value="1"/>
</dbReference>
<keyword evidence="6 13" id="KW-0812">Transmembrane</keyword>
<evidence type="ECO:0000313" key="16">
    <source>
        <dbReference type="Proteomes" id="UP000825935"/>
    </source>
</evidence>
<evidence type="ECO:0000256" key="5">
    <source>
        <dbReference type="ARBA" id="ARBA00022670"/>
    </source>
</evidence>
<dbReference type="OrthoDB" id="5738at2759"/>
<keyword evidence="16" id="KW-1185">Reference proteome</keyword>
<dbReference type="PANTHER" id="PTHR31412">
    <property type="entry name" value="ZINC METALLOPROTEASE EGY1"/>
    <property type="match status" value="1"/>
</dbReference>
<dbReference type="EMBL" id="CM035431">
    <property type="protein sequence ID" value="KAH7297119.1"/>
    <property type="molecule type" value="Genomic_DNA"/>
</dbReference>
<evidence type="ECO:0000256" key="11">
    <source>
        <dbReference type="ARBA" id="ARBA00023136"/>
    </source>
</evidence>
<dbReference type="OMA" id="TIPYQEG"/>
<dbReference type="InterPro" id="IPR044838">
    <property type="entry name" value="EGY1-like"/>
</dbReference>
<feature type="transmembrane region" description="Helical" evidence="13">
    <location>
        <begin position="483"/>
        <end position="503"/>
    </location>
</feature>
<gene>
    <name evidence="15" type="ORF">KP509_26G054600</name>
</gene>
<evidence type="ECO:0000256" key="12">
    <source>
        <dbReference type="SAM" id="MobiDB-lite"/>
    </source>
</evidence>
<proteinExistence type="inferred from homology"/>
<evidence type="ECO:0000256" key="3">
    <source>
        <dbReference type="ARBA" id="ARBA00022528"/>
    </source>
</evidence>
<evidence type="ECO:0000256" key="13">
    <source>
        <dbReference type="SAM" id="Phobius"/>
    </source>
</evidence>
<evidence type="ECO:0000256" key="6">
    <source>
        <dbReference type="ARBA" id="ARBA00022692"/>
    </source>
</evidence>
<keyword evidence="11 13" id="KW-0472">Membrane</keyword>
<evidence type="ECO:0000256" key="10">
    <source>
        <dbReference type="ARBA" id="ARBA00023049"/>
    </source>
</evidence>
<keyword evidence="10" id="KW-0482">Metalloprotease</keyword>
<dbReference type="GO" id="GO:0006508">
    <property type="term" value="P:proteolysis"/>
    <property type="evidence" value="ECO:0007669"/>
    <property type="project" value="UniProtKB-KW"/>
</dbReference>
<feature type="transmembrane region" description="Helical" evidence="13">
    <location>
        <begin position="331"/>
        <end position="353"/>
    </location>
</feature>
<comment type="subcellular location">
    <subcellularLocation>
        <location evidence="1">Plastid</location>
        <location evidence="1">Chloroplast membrane</location>
        <topology evidence="1">Multi-pass membrane protein</topology>
    </subcellularLocation>
</comment>